<comment type="caution">
    <text evidence="2">The sequence shown here is derived from an EMBL/GenBank/DDBJ whole genome shotgun (WGS) entry which is preliminary data.</text>
</comment>
<evidence type="ECO:0000259" key="1">
    <source>
        <dbReference type="Pfam" id="PF03364"/>
    </source>
</evidence>
<sequence>MATALTAEIDVAAPVARVYDQWTQIETFPEYLGAVQSVRQIDDVRSRWSVRIGGRTEDFYADVVDQVPDDHIVWQSTDGIFHVGRVDFAPVDGGTRIRLRMVWEPDGVFETFGAALGVDSRQAQRDLERFKAFIEERDEATGAWRGEIHDDRSGPADAL</sequence>
<evidence type="ECO:0000313" key="2">
    <source>
        <dbReference type="EMBL" id="GAA4776302.1"/>
    </source>
</evidence>
<accession>A0ABP9A9H7</accession>
<name>A0ABP9A9H7_9MICO</name>
<dbReference type="SUPFAM" id="SSF55961">
    <property type="entry name" value="Bet v1-like"/>
    <property type="match status" value="1"/>
</dbReference>
<keyword evidence="3" id="KW-1185">Reference proteome</keyword>
<dbReference type="RefSeq" id="WP_345438921.1">
    <property type="nucleotide sequence ID" value="NZ_BAABKO010000003.1"/>
</dbReference>
<proteinExistence type="predicted"/>
<dbReference type="PANTHER" id="PTHR33824:SF7">
    <property type="entry name" value="POLYKETIDE CYCLASE_DEHYDRASE AND LIPID TRANSPORT SUPERFAMILY PROTEIN"/>
    <property type="match status" value="1"/>
</dbReference>
<dbReference type="EMBL" id="BAABKO010000003">
    <property type="protein sequence ID" value="GAA4776302.1"/>
    <property type="molecule type" value="Genomic_DNA"/>
</dbReference>
<reference evidence="3" key="1">
    <citation type="journal article" date="2019" name="Int. J. Syst. Evol. Microbiol.">
        <title>The Global Catalogue of Microorganisms (GCM) 10K type strain sequencing project: providing services to taxonomists for standard genome sequencing and annotation.</title>
        <authorList>
            <consortium name="The Broad Institute Genomics Platform"/>
            <consortium name="The Broad Institute Genome Sequencing Center for Infectious Disease"/>
            <person name="Wu L."/>
            <person name="Ma J."/>
        </authorList>
    </citation>
    <scope>NUCLEOTIDE SEQUENCE [LARGE SCALE GENOMIC DNA]</scope>
    <source>
        <strain evidence="3">JCM 18537</strain>
    </source>
</reference>
<dbReference type="Proteomes" id="UP001501645">
    <property type="component" value="Unassembled WGS sequence"/>
</dbReference>
<organism evidence="2 3">
    <name type="scientific">Microbacterium gilvum</name>
    <dbReference type="NCBI Taxonomy" id="1336204"/>
    <lineage>
        <taxon>Bacteria</taxon>
        <taxon>Bacillati</taxon>
        <taxon>Actinomycetota</taxon>
        <taxon>Actinomycetes</taxon>
        <taxon>Micrococcales</taxon>
        <taxon>Microbacteriaceae</taxon>
        <taxon>Microbacterium</taxon>
    </lineage>
</organism>
<feature type="domain" description="Coenzyme Q-binding protein COQ10 START" evidence="1">
    <location>
        <begin position="11"/>
        <end position="129"/>
    </location>
</feature>
<dbReference type="InterPro" id="IPR023393">
    <property type="entry name" value="START-like_dom_sf"/>
</dbReference>
<dbReference type="PANTHER" id="PTHR33824">
    <property type="entry name" value="POLYKETIDE CYCLASE/DEHYDRASE AND LIPID TRANSPORT SUPERFAMILY PROTEIN"/>
    <property type="match status" value="1"/>
</dbReference>
<dbReference type="InterPro" id="IPR005031">
    <property type="entry name" value="COQ10_START"/>
</dbReference>
<dbReference type="Gene3D" id="3.30.530.20">
    <property type="match status" value="1"/>
</dbReference>
<dbReference type="InterPro" id="IPR047137">
    <property type="entry name" value="ORF3"/>
</dbReference>
<dbReference type="CDD" id="cd07817">
    <property type="entry name" value="SRPBCC_8"/>
    <property type="match status" value="1"/>
</dbReference>
<gene>
    <name evidence="2" type="ORF">GCM10023351_21160</name>
</gene>
<dbReference type="Pfam" id="PF03364">
    <property type="entry name" value="Polyketide_cyc"/>
    <property type="match status" value="1"/>
</dbReference>
<evidence type="ECO:0000313" key="3">
    <source>
        <dbReference type="Proteomes" id="UP001501645"/>
    </source>
</evidence>
<protein>
    <submittedName>
        <fullName evidence="2">SRPBCC family protein</fullName>
    </submittedName>
</protein>